<dbReference type="EMBL" id="HAEC01002367">
    <property type="protein sequence ID" value="SBQ70444.1"/>
    <property type="molecule type" value="Transcribed_RNA"/>
</dbReference>
<sequence length="47" mass="5188">MATSGVTGNGRDQESAQMKHKNPTAHLHSQNVHQERLQPFLVQALPP</sequence>
<evidence type="ECO:0000313" key="2">
    <source>
        <dbReference type="EMBL" id="SBQ70444.1"/>
    </source>
</evidence>
<evidence type="ECO:0000256" key="1">
    <source>
        <dbReference type="SAM" id="MobiDB-lite"/>
    </source>
</evidence>
<feature type="non-terminal residue" evidence="2">
    <location>
        <position position="47"/>
    </location>
</feature>
<reference evidence="2" key="2">
    <citation type="submission" date="2016-06" db="EMBL/GenBank/DDBJ databases">
        <title>The genome of a short-lived fish provides insights into sex chromosome evolution and the genetic control of aging.</title>
        <authorList>
            <person name="Reichwald K."/>
            <person name="Felder M."/>
            <person name="Petzold A."/>
            <person name="Koch P."/>
            <person name="Groth M."/>
            <person name="Platzer M."/>
        </authorList>
    </citation>
    <scope>NUCLEOTIDE SEQUENCE</scope>
    <source>
        <tissue evidence="2">Brain</tissue>
    </source>
</reference>
<proteinExistence type="predicted"/>
<accession>A0A1A8GJ61</accession>
<organism evidence="2">
    <name type="scientific">Nothobranchius korthausae</name>
    <dbReference type="NCBI Taxonomy" id="1143690"/>
    <lineage>
        <taxon>Eukaryota</taxon>
        <taxon>Metazoa</taxon>
        <taxon>Chordata</taxon>
        <taxon>Craniata</taxon>
        <taxon>Vertebrata</taxon>
        <taxon>Euteleostomi</taxon>
        <taxon>Actinopterygii</taxon>
        <taxon>Neopterygii</taxon>
        <taxon>Teleostei</taxon>
        <taxon>Neoteleostei</taxon>
        <taxon>Acanthomorphata</taxon>
        <taxon>Ovalentaria</taxon>
        <taxon>Atherinomorphae</taxon>
        <taxon>Cyprinodontiformes</taxon>
        <taxon>Nothobranchiidae</taxon>
        <taxon>Nothobranchius</taxon>
    </lineage>
</organism>
<dbReference type="AlphaFoldDB" id="A0A1A8GJ61"/>
<reference evidence="2" key="1">
    <citation type="submission" date="2016-05" db="EMBL/GenBank/DDBJ databases">
        <authorList>
            <person name="Lavstsen T."/>
            <person name="Jespersen J.S."/>
        </authorList>
    </citation>
    <scope>NUCLEOTIDE SEQUENCE</scope>
    <source>
        <tissue evidence="2">Brain</tissue>
    </source>
</reference>
<protein>
    <submittedName>
        <fullName evidence="2">Chromosome 5 open reading frame 45</fullName>
    </submittedName>
</protein>
<name>A0A1A8GJ61_9TELE</name>
<gene>
    <name evidence="2" type="primary">C14H5ORF45</name>
</gene>
<feature type="region of interest" description="Disordered" evidence="1">
    <location>
        <begin position="1"/>
        <end position="35"/>
    </location>
</feature>